<dbReference type="SUPFAM" id="SSF53850">
    <property type="entry name" value="Periplasmic binding protein-like II"/>
    <property type="match status" value="1"/>
</dbReference>
<reference evidence="4" key="1">
    <citation type="book" date="2019" name="MICROBIAL BIOTECHNOLOGY" publisher="Unknown Publisher">
        <title>Optimization of recombineering for directed mutagenesis of bacteria Pseudomonas corrugata 3'.</title>
        <authorList>
            <person name="Buinitskaja S.V."/>
            <person name="Pilipenok N."/>
            <person name="Valentovich L.N."/>
        </authorList>
    </citation>
    <scope>NUCLEOTIDE SEQUENCE</scope>
    <source>
        <strain evidence="4">3prime</strain>
    </source>
</reference>
<dbReference type="InterPro" id="IPR058163">
    <property type="entry name" value="LysR-type_TF_proteobact-type"/>
</dbReference>
<protein>
    <recommendedName>
        <fullName evidence="3">LysR substrate-binding domain-containing protein</fullName>
    </recommendedName>
</protein>
<dbReference type="GO" id="GO:0003700">
    <property type="term" value="F:DNA-binding transcription factor activity"/>
    <property type="evidence" value="ECO:0007669"/>
    <property type="project" value="TreeGrafter"/>
</dbReference>
<feature type="region of interest" description="Disordered" evidence="2">
    <location>
        <begin position="135"/>
        <end position="161"/>
    </location>
</feature>
<evidence type="ECO:0000256" key="1">
    <source>
        <dbReference type="ARBA" id="ARBA00009437"/>
    </source>
</evidence>
<comment type="similarity">
    <text evidence="1">Belongs to the LysR transcriptional regulatory family.</text>
</comment>
<dbReference type="Pfam" id="PF03466">
    <property type="entry name" value="LysR_substrate"/>
    <property type="match status" value="1"/>
</dbReference>
<proteinExistence type="inferred from homology"/>
<reference evidence="4" key="2">
    <citation type="submission" date="2021-03" db="EMBL/GenBank/DDBJ databases">
        <authorList>
            <person name="Valentovich L.N."/>
            <person name="Akhremchuk A.E."/>
            <person name="Miamin V.E."/>
        </authorList>
    </citation>
    <scope>NUCLEOTIDE SEQUENCE</scope>
    <source>
        <strain evidence="4">3prime</strain>
    </source>
</reference>
<dbReference type="GO" id="GO:0043565">
    <property type="term" value="F:sequence-specific DNA binding"/>
    <property type="evidence" value="ECO:0007669"/>
    <property type="project" value="TreeGrafter"/>
</dbReference>
<dbReference type="EMBL" id="CP072011">
    <property type="protein sequence ID" value="QTH11724.1"/>
    <property type="molecule type" value="Genomic_DNA"/>
</dbReference>
<evidence type="ECO:0000259" key="3">
    <source>
        <dbReference type="Pfam" id="PF03466"/>
    </source>
</evidence>
<dbReference type="GO" id="GO:0006351">
    <property type="term" value="P:DNA-templated transcription"/>
    <property type="evidence" value="ECO:0007669"/>
    <property type="project" value="TreeGrafter"/>
</dbReference>
<accession>A0A8B6UIJ7</accession>
<dbReference type="PANTHER" id="PTHR30537">
    <property type="entry name" value="HTH-TYPE TRANSCRIPTIONAL REGULATOR"/>
    <property type="match status" value="1"/>
</dbReference>
<dbReference type="Proteomes" id="UP000663914">
    <property type="component" value="Chromosome"/>
</dbReference>
<organism evidence="4 5">
    <name type="scientific">Pseudomonas corrugata</name>
    <dbReference type="NCBI Taxonomy" id="47879"/>
    <lineage>
        <taxon>Bacteria</taxon>
        <taxon>Pseudomonadati</taxon>
        <taxon>Pseudomonadota</taxon>
        <taxon>Gammaproteobacteria</taxon>
        <taxon>Pseudomonadales</taxon>
        <taxon>Pseudomonadaceae</taxon>
        <taxon>Pseudomonas</taxon>
    </lineage>
</organism>
<dbReference type="InterPro" id="IPR005119">
    <property type="entry name" value="LysR_subst-bd"/>
</dbReference>
<evidence type="ECO:0000313" key="4">
    <source>
        <dbReference type="EMBL" id="QTH11724.1"/>
    </source>
</evidence>
<evidence type="ECO:0000256" key="2">
    <source>
        <dbReference type="SAM" id="MobiDB-lite"/>
    </source>
</evidence>
<dbReference type="RefSeq" id="WP_080686200.1">
    <property type="nucleotide sequence ID" value="NZ_CP072011.1"/>
</dbReference>
<dbReference type="AlphaFoldDB" id="A0A8B6UIJ7"/>
<feature type="domain" description="LysR substrate-binding" evidence="3">
    <location>
        <begin position="9"/>
        <end position="98"/>
    </location>
</feature>
<evidence type="ECO:0000313" key="5">
    <source>
        <dbReference type="Proteomes" id="UP000663914"/>
    </source>
</evidence>
<gene>
    <name evidence="4" type="ORF">C4C32_13960</name>
</gene>
<dbReference type="OrthoDB" id="8885940at2"/>
<name>A0A8B6UIJ7_9PSED</name>
<dbReference type="PANTHER" id="PTHR30537:SF5">
    <property type="entry name" value="HTH-TYPE TRANSCRIPTIONAL ACTIVATOR TTDR-RELATED"/>
    <property type="match status" value="1"/>
</dbReference>
<dbReference type="Gene3D" id="3.40.190.10">
    <property type="entry name" value="Periplasmic binding protein-like II"/>
    <property type="match status" value="2"/>
</dbReference>
<sequence length="161" mass="17035">MDFFNWFPAQVIAQLVAERPRANLEFELNDARVDLLGEDIDVALRGGDRDPSLFARKLGTGCQTLVASPGNLAAHGVPPQPGDLSSHHCVTSPSHGGAAHYLAVGRRRQSIGNRGSGWTLSGLYLLCLARRSTGQNGHSAAAPPHSVHPIDDGVHCSISGD</sequence>